<accession>A0A944DCW5</accession>
<evidence type="ECO:0000313" key="4">
    <source>
        <dbReference type="Proteomes" id="UP000694660"/>
    </source>
</evidence>
<dbReference type="Proteomes" id="UP000694660">
    <property type="component" value="Unassembled WGS sequence"/>
</dbReference>
<dbReference type="Pfam" id="PF19933">
    <property type="entry name" value="DUF6396"/>
    <property type="match status" value="1"/>
</dbReference>
<evidence type="ECO:0000313" key="3">
    <source>
        <dbReference type="EMBL" id="MBT0964169.1"/>
    </source>
</evidence>
<feature type="region of interest" description="Disordered" evidence="1">
    <location>
        <begin position="34"/>
        <end position="65"/>
    </location>
</feature>
<feature type="domain" description="DUF6396" evidence="2">
    <location>
        <begin position="2"/>
        <end position="62"/>
    </location>
</feature>
<protein>
    <recommendedName>
        <fullName evidence="2">DUF6396 domain-containing protein</fullName>
    </recommendedName>
</protein>
<feature type="compositionally biased region" description="Basic and acidic residues" evidence="1">
    <location>
        <begin position="42"/>
        <end position="55"/>
    </location>
</feature>
<dbReference type="RefSeq" id="WP_214364091.1">
    <property type="nucleotide sequence ID" value="NZ_JAEKFT010000059.1"/>
</dbReference>
<evidence type="ECO:0000259" key="2">
    <source>
        <dbReference type="Pfam" id="PF19933"/>
    </source>
</evidence>
<gene>
    <name evidence="3" type="ORF">I8J34_23575</name>
</gene>
<organism evidence="3 4">
    <name type="scientific">Denitromonas iodatirespirans</name>
    <dbReference type="NCBI Taxonomy" id="2795389"/>
    <lineage>
        <taxon>Bacteria</taxon>
        <taxon>Pseudomonadati</taxon>
        <taxon>Pseudomonadota</taxon>
        <taxon>Betaproteobacteria</taxon>
        <taxon>Rhodocyclales</taxon>
        <taxon>Zoogloeaceae</taxon>
        <taxon>Denitromonas</taxon>
    </lineage>
</organism>
<dbReference type="EMBL" id="JAEKFT010000059">
    <property type="protein sequence ID" value="MBT0964169.1"/>
    <property type="molecule type" value="Genomic_DNA"/>
</dbReference>
<keyword evidence="4" id="KW-1185">Reference proteome</keyword>
<proteinExistence type="predicted"/>
<sequence length="65" mass="7215">MTPKVLDLDCIAPLPPAELPEWDGKLEWLEAHEANVPPPLPSEERITEMAREKGLDPSTGRSLAR</sequence>
<dbReference type="InterPro" id="IPR045653">
    <property type="entry name" value="DUF6396"/>
</dbReference>
<evidence type="ECO:0000256" key="1">
    <source>
        <dbReference type="SAM" id="MobiDB-lite"/>
    </source>
</evidence>
<comment type="caution">
    <text evidence="3">The sequence shown here is derived from an EMBL/GenBank/DDBJ whole genome shotgun (WGS) entry which is preliminary data.</text>
</comment>
<name>A0A944DCW5_DENI1</name>
<dbReference type="AlphaFoldDB" id="A0A944DCW5"/>
<reference evidence="4" key="1">
    <citation type="journal article" date="2022" name="ISME J.">
        <title>Genetic and phylogenetic analysis of dissimilatory iodate-reducing bacteria identifies potential niches across the world's oceans.</title>
        <authorList>
            <person name="Reyes-Umana V."/>
            <person name="Henning Z."/>
            <person name="Lee K."/>
            <person name="Barnum T.P."/>
            <person name="Coates J.D."/>
        </authorList>
    </citation>
    <scope>NUCLEOTIDE SEQUENCE [LARGE SCALE GENOMIC DNA]</scope>
    <source>
        <strain evidence="4">IR12</strain>
    </source>
</reference>